<dbReference type="AlphaFoldDB" id="A0A848MDX9"/>
<dbReference type="Proteomes" id="UP000585363">
    <property type="component" value="Unassembled WGS sequence"/>
</dbReference>
<proteinExistence type="predicted"/>
<dbReference type="RefSeq" id="WP_169401099.1">
    <property type="nucleotide sequence ID" value="NZ_JAADJU010000001.1"/>
</dbReference>
<evidence type="ECO:0000313" key="1">
    <source>
        <dbReference type="EMBL" id="NMP25391.1"/>
    </source>
</evidence>
<reference evidence="1 2" key="1">
    <citation type="submission" date="2020-01" db="EMBL/GenBank/DDBJ databases">
        <authorList>
            <person name="Lee S.D."/>
        </authorList>
    </citation>
    <scope>NUCLEOTIDE SEQUENCE [LARGE SCALE GENOMIC DNA]</scope>
    <source>
        <strain evidence="1 2">SAP-1</strain>
    </source>
</reference>
<gene>
    <name evidence="1" type="ORF">GW590_00605</name>
</gene>
<name>A0A848MDX9_9GAMM</name>
<accession>A0A848MDX9</accession>
<reference evidence="1 2" key="2">
    <citation type="submission" date="2020-06" db="EMBL/GenBank/DDBJ databases">
        <title>Polyphasic characterization of a Rahnella strain isolated from tree sap.</title>
        <authorList>
            <person name="Kim I.S."/>
        </authorList>
    </citation>
    <scope>NUCLEOTIDE SEQUENCE [LARGE SCALE GENOMIC DNA]</scope>
    <source>
        <strain evidence="1 2">SAP-1</strain>
    </source>
</reference>
<comment type="caution">
    <text evidence="1">The sequence shown here is derived from an EMBL/GenBank/DDBJ whole genome shotgun (WGS) entry which is preliminary data.</text>
</comment>
<organism evidence="1 2">
    <name type="scientific">Rouxiella aceris</name>
    <dbReference type="NCBI Taxonomy" id="2703884"/>
    <lineage>
        <taxon>Bacteria</taxon>
        <taxon>Pseudomonadati</taxon>
        <taxon>Pseudomonadota</taxon>
        <taxon>Gammaproteobacteria</taxon>
        <taxon>Enterobacterales</taxon>
        <taxon>Yersiniaceae</taxon>
        <taxon>Rouxiella</taxon>
    </lineage>
</organism>
<dbReference type="EMBL" id="JAADJU010000001">
    <property type="protein sequence ID" value="NMP25391.1"/>
    <property type="molecule type" value="Genomic_DNA"/>
</dbReference>
<evidence type="ECO:0000313" key="2">
    <source>
        <dbReference type="Proteomes" id="UP000585363"/>
    </source>
</evidence>
<protein>
    <submittedName>
        <fullName evidence="1">Uncharacterized protein</fullName>
    </submittedName>
</protein>
<sequence length="173" mass="19692">MQIAPSAQHNNAARLAEADKNQAATNQGKSRQQHIDLNYDNELFKKLLQPVSSALFICPQLPSTATIQDTAAGYLSTTQTMKNNMQQLCSELQQLIGDQQWSAKLYLPEMGEVNILIKQAARSELNIILTFNPSIIAMVKPHREYCRQTLTRRLNKKIRLHFRQPDEKSQETD</sequence>
<keyword evidence="2" id="KW-1185">Reference proteome</keyword>